<gene>
    <name evidence="5" type="ORF">GU926_18215</name>
</gene>
<feature type="repeat" description="ANK" evidence="3">
    <location>
        <begin position="325"/>
        <end position="357"/>
    </location>
</feature>
<keyword evidence="2 3" id="KW-0040">ANK repeat</keyword>
<feature type="repeat" description="ANK" evidence="3">
    <location>
        <begin position="258"/>
        <end position="291"/>
    </location>
</feature>
<protein>
    <submittedName>
        <fullName evidence="5">Ankyrin repeat domain-containing protein</fullName>
    </submittedName>
</protein>
<accession>A0A6P1P4F3</accession>
<keyword evidence="4" id="KW-0732">Signal</keyword>
<dbReference type="Gene3D" id="1.25.40.20">
    <property type="entry name" value="Ankyrin repeat-containing domain"/>
    <property type="match status" value="3"/>
</dbReference>
<organism evidence="5 6">
    <name type="scientific">Nibribacter ruber</name>
    <dbReference type="NCBI Taxonomy" id="2698458"/>
    <lineage>
        <taxon>Bacteria</taxon>
        <taxon>Pseudomonadati</taxon>
        <taxon>Bacteroidota</taxon>
        <taxon>Cytophagia</taxon>
        <taxon>Cytophagales</taxon>
        <taxon>Hymenobacteraceae</taxon>
        <taxon>Nibribacter</taxon>
    </lineage>
</organism>
<evidence type="ECO:0000256" key="4">
    <source>
        <dbReference type="SAM" id="SignalP"/>
    </source>
</evidence>
<dbReference type="InterPro" id="IPR002110">
    <property type="entry name" value="Ankyrin_rpt"/>
</dbReference>
<keyword evidence="1" id="KW-0677">Repeat</keyword>
<feature type="repeat" description="ANK" evidence="3">
    <location>
        <begin position="90"/>
        <end position="122"/>
    </location>
</feature>
<evidence type="ECO:0000256" key="1">
    <source>
        <dbReference type="ARBA" id="ARBA00022737"/>
    </source>
</evidence>
<dbReference type="PANTHER" id="PTHR24198:SF165">
    <property type="entry name" value="ANKYRIN REPEAT-CONTAINING PROTEIN-RELATED"/>
    <property type="match status" value="1"/>
</dbReference>
<dbReference type="InterPro" id="IPR036770">
    <property type="entry name" value="Ankyrin_rpt-contain_sf"/>
</dbReference>
<dbReference type="Pfam" id="PF12796">
    <property type="entry name" value="Ank_2"/>
    <property type="match status" value="2"/>
</dbReference>
<dbReference type="PROSITE" id="PS50088">
    <property type="entry name" value="ANK_REPEAT"/>
    <property type="match status" value="5"/>
</dbReference>
<dbReference type="PROSITE" id="PS50297">
    <property type="entry name" value="ANK_REP_REGION"/>
    <property type="match status" value="4"/>
</dbReference>
<feature type="signal peptide" evidence="4">
    <location>
        <begin position="1"/>
        <end position="18"/>
    </location>
</feature>
<evidence type="ECO:0000313" key="6">
    <source>
        <dbReference type="Proteomes" id="UP000464214"/>
    </source>
</evidence>
<dbReference type="PANTHER" id="PTHR24198">
    <property type="entry name" value="ANKYRIN REPEAT AND PROTEIN KINASE DOMAIN-CONTAINING PROTEIN"/>
    <property type="match status" value="1"/>
</dbReference>
<sequence length="501" mass="53794">MKKLLLVPLFLACFSVQAQQKNTLLEQSFWKSNPDVATVQAEIAKGNSASTPNAGNFDPATLAINNDAPVPTIKFLVEQPGNSVNKLTHDGRIYLHWAANRGNVELVQYLLAKGADVNAQDSNGNSPIAFAANGGQTNPSVYEAFFKAGLDPKKKYKDGANLLLLGIANDKDLALSNYFGTKGLSLKDVDANGNTAFNYAAKTADVAFLKSLLQKGVKYNDNALIMAAQGSRRGSNTLEVFQYLVEDLKLNPTFTDSNGETVLHALVRRPNQTELVKYFLAKGVDANKADKEGSTAFLYAAAGKDAALLELLLPKVQNINAVNAKGESALTLAVKSSSQEVVNMLLAKGANVNVLDKDGNNLAYYLIQSYTPARPGAAPATPTSAQDDFGTKMASLQAKGLNFAAPQKDGSTLYHAAVTKNDLALLKRLEPLKIDVNAKNKEGMTALHKAAMLSKDDVLLKYLLSLGAQKSIATEFDETAYSLAKENELLTKNKVSVDFLK</sequence>
<evidence type="ECO:0000256" key="3">
    <source>
        <dbReference type="PROSITE-ProRule" id="PRU00023"/>
    </source>
</evidence>
<dbReference type="KEGG" id="nib:GU926_18215"/>
<dbReference type="EMBL" id="CP047897">
    <property type="protein sequence ID" value="QHL89262.1"/>
    <property type="molecule type" value="Genomic_DNA"/>
</dbReference>
<dbReference type="Pfam" id="PF13637">
    <property type="entry name" value="Ank_4"/>
    <property type="match status" value="1"/>
</dbReference>
<feature type="repeat" description="ANK" evidence="3">
    <location>
        <begin position="442"/>
        <end position="475"/>
    </location>
</feature>
<feature type="repeat" description="ANK" evidence="3">
    <location>
        <begin position="409"/>
        <end position="441"/>
    </location>
</feature>
<dbReference type="PRINTS" id="PR01415">
    <property type="entry name" value="ANKYRIN"/>
</dbReference>
<dbReference type="RefSeq" id="WP_160694449.1">
    <property type="nucleotide sequence ID" value="NZ_CP047897.1"/>
</dbReference>
<dbReference type="AlphaFoldDB" id="A0A6P1P4F3"/>
<dbReference type="SUPFAM" id="SSF48403">
    <property type="entry name" value="Ankyrin repeat"/>
    <property type="match status" value="2"/>
</dbReference>
<evidence type="ECO:0000256" key="2">
    <source>
        <dbReference type="ARBA" id="ARBA00023043"/>
    </source>
</evidence>
<reference evidence="5 6" key="1">
    <citation type="submission" date="2020-01" db="EMBL/GenBank/DDBJ databases">
        <authorList>
            <person name="Kim M."/>
        </authorList>
    </citation>
    <scope>NUCLEOTIDE SEQUENCE [LARGE SCALE GENOMIC DNA]</scope>
    <source>
        <strain evidence="5 6">BT10</strain>
    </source>
</reference>
<evidence type="ECO:0000313" key="5">
    <source>
        <dbReference type="EMBL" id="QHL89262.1"/>
    </source>
</evidence>
<feature type="chain" id="PRO_5026714192" evidence="4">
    <location>
        <begin position="19"/>
        <end position="501"/>
    </location>
</feature>
<name>A0A6P1P4F3_9BACT</name>
<dbReference type="SMART" id="SM00248">
    <property type="entry name" value="ANK"/>
    <property type="match status" value="8"/>
</dbReference>
<dbReference type="Proteomes" id="UP000464214">
    <property type="component" value="Chromosome"/>
</dbReference>
<proteinExistence type="predicted"/>
<keyword evidence="6" id="KW-1185">Reference proteome</keyword>